<dbReference type="EMBL" id="JAVDYF010000001">
    <property type="protein sequence ID" value="MDR7354760.1"/>
    <property type="molecule type" value="Genomic_DNA"/>
</dbReference>
<organism evidence="1 2">
    <name type="scientific">Corynebacterium felinum</name>
    <dbReference type="NCBI Taxonomy" id="131318"/>
    <lineage>
        <taxon>Bacteria</taxon>
        <taxon>Bacillati</taxon>
        <taxon>Actinomycetota</taxon>
        <taxon>Actinomycetes</taxon>
        <taxon>Mycobacteriales</taxon>
        <taxon>Corynebacteriaceae</taxon>
        <taxon>Corynebacterium</taxon>
    </lineage>
</organism>
<proteinExistence type="predicted"/>
<reference evidence="1 2" key="1">
    <citation type="submission" date="2023-07" db="EMBL/GenBank/DDBJ databases">
        <title>Sequencing the genomes of 1000 actinobacteria strains.</title>
        <authorList>
            <person name="Klenk H.-P."/>
        </authorList>
    </citation>
    <scope>NUCLEOTIDE SEQUENCE [LARGE SCALE GENOMIC DNA]</scope>
    <source>
        <strain evidence="1 2">DSM 44508</strain>
    </source>
</reference>
<gene>
    <name evidence="1" type="ORF">J2S37_001298</name>
</gene>
<dbReference type="Proteomes" id="UP001183619">
    <property type="component" value="Unassembled WGS sequence"/>
</dbReference>
<evidence type="ECO:0000313" key="2">
    <source>
        <dbReference type="Proteomes" id="UP001183619"/>
    </source>
</evidence>
<keyword evidence="2" id="KW-1185">Reference proteome</keyword>
<name>A0ABU2B831_9CORY</name>
<protein>
    <submittedName>
        <fullName evidence="1">Uncharacterized protein</fullName>
    </submittedName>
</protein>
<accession>A0ABU2B831</accession>
<evidence type="ECO:0000313" key="1">
    <source>
        <dbReference type="EMBL" id="MDR7354760.1"/>
    </source>
</evidence>
<comment type="caution">
    <text evidence="1">The sequence shown here is derived from an EMBL/GenBank/DDBJ whole genome shotgun (WGS) entry which is preliminary data.</text>
</comment>
<sequence>MCTFCESEAAQGLGYAGVCVAYRCGEGVGLALVDDDRFFLHGGQGAAH</sequence>